<dbReference type="OrthoDB" id="9134802at2"/>
<evidence type="ECO:0000313" key="2">
    <source>
        <dbReference type="Proteomes" id="UP000275394"/>
    </source>
</evidence>
<sequence>MHNKTQKAPDSLIDSSGNPLFGFFDAPIANLGIDRFAYTDAMDKPAGAISKYFHYKQFQFVCINTGDFLIGLAVADIRYIGTAFCYLYDLSNNQLVEQSWLRPMGIGYQMTPSPRQGSAHIGTSGSSIHFDIDDGQWRVIIDTANIQADLSLLQPCGSLPLAMCSPTGYSGWTYTQKHNALKVSGTLKVNHHAIPLECALASYDFSAGYMRRETSWRWASVNASTQDGLLGLNLAAGVNETGCCENAFWLDGERHYLPPVRFDFPRHSSRSDNSWHIYSDNGQVDLHFTPLNNRSEKLNLLLLKNNFRQFIGYFNGTIRSPDKRELKLNETLGITEDHFSRW</sequence>
<dbReference type="RefSeq" id="WP_123712374.1">
    <property type="nucleotide sequence ID" value="NZ_RKHR01000004.1"/>
</dbReference>
<dbReference type="EMBL" id="RKHR01000004">
    <property type="protein sequence ID" value="ROS01599.1"/>
    <property type="molecule type" value="Genomic_DNA"/>
</dbReference>
<dbReference type="PANTHER" id="PTHR35868">
    <property type="entry name" value="DUF2804 DOMAIN-CONTAINING PROTEIN-RELATED"/>
    <property type="match status" value="1"/>
</dbReference>
<gene>
    <name evidence="1" type="ORF">EDC56_2041</name>
</gene>
<organism evidence="1 2">
    <name type="scientific">Sinobacterium caligoides</name>
    <dbReference type="NCBI Taxonomy" id="933926"/>
    <lineage>
        <taxon>Bacteria</taxon>
        <taxon>Pseudomonadati</taxon>
        <taxon>Pseudomonadota</taxon>
        <taxon>Gammaproteobacteria</taxon>
        <taxon>Cellvibrionales</taxon>
        <taxon>Spongiibacteraceae</taxon>
        <taxon>Sinobacterium</taxon>
    </lineage>
</organism>
<dbReference type="InterPro" id="IPR021243">
    <property type="entry name" value="DUF2804"/>
</dbReference>
<protein>
    <submittedName>
        <fullName evidence="1">Uncharacterized protein DUF2804</fullName>
    </submittedName>
</protein>
<dbReference type="Proteomes" id="UP000275394">
    <property type="component" value="Unassembled WGS sequence"/>
</dbReference>
<keyword evidence="2" id="KW-1185">Reference proteome</keyword>
<proteinExistence type="predicted"/>
<comment type="caution">
    <text evidence="1">The sequence shown here is derived from an EMBL/GenBank/DDBJ whole genome shotgun (WGS) entry which is preliminary data.</text>
</comment>
<reference evidence="1 2" key="1">
    <citation type="submission" date="2018-11" db="EMBL/GenBank/DDBJ databases">
        <title>Genomic Encyclopedia of Type Strains, Phase IV (KMG-IV): sequencing the most valuable type-strain genomes for metagenomic binning, comparative biology and taxonomic classification.</title>
        <authorList>
            <person name="Goeker M."/>
        </authorList>
    </citation>
    <scope>NUCLEOTIDE SEQUENCE [LARGE SCALE GENOMIC DNA]</scope>
    <source>
        <strain evidence="1 2">DSM 100316</strain>
    </source>
</reference>
<dbReference type="Pfam" id="PF10974">
    <property type="entry name" value="DUF2804"/>
    <property type="match status" value="1"/>
</dbReference>
<dbReference type="AlphaFoldDB" id="A0A3N2DPP3"/>
<accession>A0A3N2DPP3</accession>
<evidence type="ECO:0000313" key="1">
    <source>
        <dbReference type="EMBL" id="ROS01599.1"/>
    </source>
</evidence>
<dbReference type="PANTHER" id="PTHR35868:SF4">
    <property type="entry name" value="DUF2804 DOMAIN-CONTAINING PROTEIN"/>
    <property type="match status" value="1"/>
</dbReference>
<name>A0A3N2DPP3_9GAMM</name>